<reference evidence="3" key="1">
    <citation type="journal article" date="2019" name="Int. J. Syst. Evol. Microbiol.">
        <title>The Global Catalogue of Microorganisms (GCM) 10K type strain sequencing project: providing services to taxonomists for standard genome sequencing and annotation.</title>
        <authorList>
            <consortium name="The Broad Institute Genomics Platform"/>
            <consortium name="The Broad Institute Genome Sequencing Center for Infectious Disease"/>
            <person name="Wu L."/>
            <person name="Ma J."/>
        </authorList>
    </citation>
    <scope>NUCLEOTIDE SEQUENCE [LARGE SCALE GENOMIC DNA]</scope>
    <source>
        <strain evidence="3">JCM 3296</strain>
    </source>
</reference>
<feature type="region of interest" description="Disordered" evidence="1">
    <location>
        <begin position="154"/>
        <end position="182"/>
    </location>
</feature>
<feature type="region of interest" description="Disordered" evidence="1">
    <location>
        <begin position="613"/>
        <end position="658"/>
    </location>
</feature>
<evidence type="ECO:0000313" key="2">
    <source>
        <dbReference type="EMBL" id="GGU31569.1"/>
    </source>
</evidence>
<feature type="compositionally biased region" description="Basic and acidic residues" evidence="1">
    <location>
        <begin position="757"/>
        <end position="767"/>
    </location>
</feature>
<proteinExistence type="predicted"/>
<dbReference type="EMBL" id="BMRE01000007">
    <property type="protein sequence ID" value="GGU31569.1"/>
    <property type="molecule type" value="Genomic_DNA"/>
</dbReference>
<sequence length="865" mass="95088">MVGVRVIEAFEVPAAVGGEPGDGVDLVDHELPQLFRRRDTAGIAAGHADDHDRVVRSGHRRGQIRRLRDAAEQLGAQVGGQGSGGRVVEDQRRGQADAGRGGEAVAQFDGGQRVEAEVAELLRRVDRVRAAVAEDASDLGAHDVEQRLQPVGLRQRREPRDERDRGVGARHGTLRARPHQAAQHRCHLALRPQHGEVEPERRERGAAVGDGRVEQLDALLHRDRGQAGAAHAFDVHFGQMPGHAAFPGAPGQRHGVRPMLGERVEERVGGRVAALSRAAERAGDGREQHEPIELARQLVQVPGGVDLGPQDVRHALGRQRLDHAVVQHTGGVHDRADRVLRQQFPHRFAVRDVAPGDGDARVQLVGPLRLLTAPADQHQLVNALSDEVFRDDTAQSAGAAGDQHRALPRDLAPRAGRPLEPRGLHHAVTDDQLGLVDAQRAWHELAGVGVDDAETAGVLGLRRPHEPPHRRARQAAHAGDEHQLLLPLFGDPLLQPRQRLGDKGVRRLDDLALGDDVLHHDAVRRFGGHLDLDPVELEQRVAVHGGELLGGHRPHRQRVHRRHRRSRGVRQRDRDAAAVAGQLHPQRRRTGRVQRDAFPGERQPGAVVDEQRGVQRRVEQRGVQPEPAGRHAVGQRDLGEHGVAVPPRGPQPLERGPVLEPVLGEPLVGVRDIDGLRARRPLTDLGDSPIGPEHTRGVLGPRLVHRRLWPGVDGDRPAAALLGSDDHLDLDATRLGQHQRCRERQLLDAVQSDLVRRPQRQLDESRARHEHRAVDGVVGEPRPARQPRGEQVARSPGQFDRGTEHRVLHRAQASRPDVRLRGGLRPERLVVERVGRHVDPSTALVEPRPVNIDAVNMYLTECSQH</sequence>
<accession>A0ABQ2UIM4</accession>
<gene>
    <name evidence="2" type="ORF">GCM10010178_24860</name>
</gene>
<feature type="compositionally biased region" description="Basic residues" evidence="1">
    <location>
        <begin position="552"/>
        <end position="569"/>
    </location>
</feature>
<dbReference type="Proteomes" id="UP000649573">
    <property type="component" value="Unassembled WGS sequence"/>
</dbReference>
<evidence type="ECO:0000313" key="3">
    <source>
        <dbReference type="Proteomes" id="UP000649573"/>
    </source>
</evidence>
<feature type="region of interest" description="Disordered" evidence="1">
    <location>
        <begin position="757"/>
        <end position="815"/>
    </location>
</feature>
<name>A0ABQ2UIM4_9PSEU</name>
<comment type="caution">
    <text evidence="2">The sequence shown here is derived from an EMBL/GenBank/DDBJ whole genome shotgun (WGS) entry which is preliminary data.</text>
</comment>
<feature type="compositionally biased region" description="Basic residues" evidence="1">
    <location>
        <begin position="172"/>
        <end position="182"/>
    </location>
</feature>
<organism evidence="2 3">
    <name type="scientific">Lentzea flava</name>
    <dbReference type="NCBI Taxonomy" id="103732"/>
    <lineage>
        <taxon>Bacteria</taxon>
        <taxon>Bacillati</taxon>
        <taxon>Actinomycetota</taxon>
        <taxon>Actinomycetes</taxon>
        <taxon>Pseudonocardiales</taxon>
        <taxon>Pseudonocardiaceae</taxon>
        <taxon>Lentzea</taxon>
    </lineage>
</organism>
<protein>
    <submittedName>
        <fullName evidence="2">Uncharacterized protein</fullName>
    </submittedName>
</protein>
<feature type="region of interest" description="Disordered" evidence="1">
    <location>
        <begin position="548"/>
        <end position="592"/>
    </location>
</feature>
<keyword evidence="3" id="KW-1185">Reference proteome</keyword>
<feature type="compositionally biased region" description="Basic and acidic residues" evidence="1">
    <location>
        <begin position="155"/>
        <end position="167"/>
    </location>
</feature>
<evidence type="ECO:0000256" key="1">
    <source>
        <dbReference type="SAM" id="MobiDB-lite"/>
    </source>
</evidence>
<feature type="region of interest" description="Disordered" evidence="1">
    <location>
        <begin position="77"/>
        <end position="103"/>
    </location>
</feature>